<protein>
    <submittedName>
        <fullName evidence="6">GntR family transcriptional regulator</fullName>
    </submittedName>
</protein>
<dbReference type="SUPFAM" id="SSF46785">
    <property type="entry name" value="Winged helix' DNA-binding domain"/>
    <property type="match status" value="1"/>
</dbReference>
<evidence type="ECO:0000256" key="1">
    <source>
        <dbReference type="ARBA" id="ARBA00023015"/>
    </source>
</evidence>
<feature type="region of interest" description="Disordered" evidence="4">
    <location>
        <begin position="207"/>
        <end position="239"/>
    </location>
</feature>
<dbReference type="Pfam" id="PF00392">
    <property type="entry name" value="GntR"/>
    <property type="match status" value="1"/>
</dbReference>
<dbReference type="PROSITE" id="PS50949">
    <property type="entry name" value="HTH_GNTR"/>
    <property type="match status" value="1"/>
</dbReference>
<dbReference type="GeneID" id="82881521"/>
<dbReference type="InterPro" id="IPR036388">
    <property type="entry name" value="WH-like_DNA-bd_sf"/>
</dbReference>
<dbReference type="InterPro" id="IPR000524">
    <property type="entry name" value="Tscrpt_reg_HTH_GntR"/>
</dbReference>
<evidence type="ECO:0000256" key="4">
    <source>
        <dbReference type="SAM" id="MobiDB-lite"/>
    </source>
</evidence>
<evidence type="ECO:0000313" key="7">
    <source>
        <dbReference type="Proteomes" id="UP000315353"/>
    </source>
</evidence>
<dbReference type="Gene3D" id="1.20.120.530">
    <property type="entry name" value="GntR ligand-binding domain-like"/>
    <property type="match status" value="1"/>
</dbReference>
<evidence type="ECO:0000313" key="6">
    <source>
        <dbReference type="EMBL" id="GEB97488.1"/>
    </source>
</evidence>
<proteinExistence type="predicted"/>
<keyword evidence="3" id="KW-0804">Transcription</keyword>
<accession>A0AB73B705</accession>
<dbReference type="SMART" id="SM00895">
    <property type="entry name" value="FCD"/>
    <property type="match status" value="1"/>
</dbReference>
<dbReference type="RefSeq" id="WP_075730849.1">
    <property type="nucleotide sequence ID" value="NZ_BJNB01000011.1"/>
</dbReference>
<dbReference type="Gene3D" id="1.10.10.10">
    <property type="entry name" value="Winged helix-like DNA-binding domain superfamily/Winged helix DNA-binding domain"/>
    <property type="match status" value="1"/>
</dbReference>
<dbReference type="SUPFAM" id="SSF48008">
    <property type="entry name" value="GntR ligand-binding domain-like"/>
    <property type="match status" value="1"/>
</dbReference>
<name>A0AB73B705_CORFL</name>
<dbReference type="PANTHER" id="PTHR43537:SF24">
    <property type="entry name" value="GLUCONATE OPERON TRANSCRIPTIONAL REPRESSOR"/>
    <property type="match status" value="1"/>
</dbReference>
<dbReference type="CDD" id="cd07377">
    <property type="entry name" value="WHTH_GntR"/>
    <property type="match status" value="1"/>
</dbReference>
<dbReference type="GO" id="GO:0003700">
    <property type="term" value="F:DNA-binding transcription factor activity"/>
    <property type="evidence" value="ECO:0007669"/>
    <property type="project" value="InterPro"/>
</dbReference>
<reference evidence="6 7" key="1">
    <citation type="submission" date="2019-06" db="EMBL/GenBank/DDBJ databases">
        <title>Whole genome shotgun sequence of Corynebacterium flavescens NBRC 14136.</title>
        <authorList>
            <person name="Hosoyama A."/>
            <person name="Uohara A."/>
            <person name="Ohji S."/>
            <person name="Ichikawa N."/>
        </authorList>
    </citation>
    <scope>NUCLEOTIDE SEQUENCE [LARGE SCALE GENOMIC DNA]</scope>
    <source>
        <strain evidence="6 7">NBRC 14136</strain>
    </source>
</reference>
<dbReference type="EMBL" id="BJNB01000011">
    <property type="protein sequence ID" value="GEB97488.1"/>
    <property type="molecule type" value="Genomic_DNA"/>
</dbReference>
<keyword evidence="2" id="KW-0238">DNA-binding</keyword>
<evidence type="ECO:0000256" key="3">
    <source>
        <dbReference type="ARBA" id="ARBA00023163"/>
    </source>
</evidence>
<organism evidence="6 7">
    <name type="scientific">Corynebacterium flavescens</name>
    <dbReference type="NCBI Taxonomy" id="28028"/>
    <lineage>
        <taxon>Bacteria</taxon>
        <taxon>Bacillati</taxon>
        <taxon>Actinomycetota</taxon>
        <taxon>Actinomycetes</taxon>
        <taxon>Mycobacteriales</taxon>
        <taxon>Corynebacteriaceae</taxon>
        <taxon>Corynebacterium</taxon>
    </lineage>
</organism>
<keyword evidence="1" id="KW-0805">Transcription regulation</keyword>
<dbReference type="Pfam" id="PF07729">
    <property type="entry name" value="FCD"/>
    <property type="match status" value="1"/>
</dbReference>
<dbReference type="SMART" id="SM00345">
    <property type="entry name" value="HTH_GNTR"/>
    <property type="match status" value="1"/>
</dbReference>
<dbReference type="InterPro" id="IPR011711">
    <property type="entry name" value="GntR_C"/>
</dbReference>
<dbReference type="PANTHER" id="PTHR43537">
    <property type="entry name" value="TRANSCRIPTIONAL REGULATOR, GNTR FAMILY"/>
    <property type="match status" value="1"/>
</dbReference>
<comment type="caution">
    <text evidence="6">The sequence shown here is derived from an EMBL/GenBank/DDBJ whole genome shotgun (WGS) entry which is preliminary data.</text>
</comment>
<feature type="compositionally biased region" description="Polar residues" evidence="4">
    <location>
        <begin position="207"/>
        <end position="223"/>
    </location>
</feature>
<gene>
    <name evidence="6" type="ORF">CFL01nite_09830</name>
</gene>
<dbReference type="GO" id="GO:0003677">
    <property type="term" value="F:DNA binding"/>
    <property type="evidence" value="ECO:0007669"/>
    <property type="project" value="UniProtKB-KW"/>
</dbReference>
<dbReference type="Proteomes" id="UP000315353">
    <property type="component" value="Unassembled WGS sequence"/>
</dbReference>
<dbReference type="AlphaFoldDB" id="A0AB73B705"/>
<sequence>MTAQLSKSQQAYEWISAKIRTREFEPGYRLVLSSLAEDIDVSVVPVREAIRQLEAEGYVTYERNVGARVSTHNREAYFNSMDIVATLEARATALSAPLLKAGDLEQARELNRQMSELDVRHDPDEFTRLNKQFHSVLFGRCPNEQLLKLVYEQWKQLEYHRVSTFRYVPERAQESVAEHERLVSLIEAGADADYLERVAREHRLATAQNYRESNEKSGLNGRTHNIEINPGEPHHEHQQ</sequence>
<dbReference type="InterPro" id="IPR008920">
    <property type="entry name" value="TF_FadR/GntR_C"/>
</dbReference>
<feature type="domain" description="HTH gntR-type" evidence="5">
    <location>
        <begin position="5"/>
        <end position="72"/>
    </location>
</feature>
<evidence type="ECO:0000259" key="5">
    <source>
        <dbReference type="PROSITE" id="PS50949"/>
    </source>
</evidence>
<dbReference type="InterPro" id="IPR036390">
    <property type="entry name" value="WH_DNA-bd_sf"/>
</dbReference>
<evidence type="ECO:0000256" key="2">
    <source>
        <dbReference type="ARBA" id="ARBA00023125"/>
    </source>
</evidence>